<accession>A0AAC9N5I3</accession>
<dbReference type="AlphaFoldDB" id="A0AAC9N5I3"/>
<sequence length="680" mass="78006">MKVFQFPLARITLVFIAGILLAYFLKPILPIVLIVLFVIAIVFLTSFYLSKANRKYQLLFGVTAFLLAFSVGVTTQTLHTDSNRKNNYTHYKNIFDKKHSFTLTLREKLKSTIYNDRYIAIINSIDNQKATGRILLNINKDSLKHSFIISNQIKVNAILNKNTPQKNPNQFDYQKYLENKQIYAQLYAEPNDIQVSPEISKDIWYYTAEFRTRIIQNLQKSKFNNKELNVAVALIMGQQQDIDNDIIQDYQYAGAVHILSVSGLHIGCILLFITYLLKPFPNTRKGAFIKLLIILVSLFLFGVLAGLAPSVVRSVTMFSFVAIGQFLKRSVNIYHTLLVSILLILLFEPSFLFDVGFQLSYIALFFIVWLQPLMANLWQPKNKIINYFWDILTISFAAQIGTLPLSIYYFHQFPGLFFVTNIIVIPFLSIIMGLGCLVMIFASFNWVPFYPAKILEISIYYMDKIIGYIASLQQFIIKDIPLNTSLLISSYLVIITVIIAFQYKNFKSLICALIAIITLQLSAFYTKWEIQNQTEFIVLNSSKNTQLLERSGNNVKLYANDSILKNSESNKLLASYLTVNFCTLKEKAKLTNLIFYKGNKILLIDSSTVFPKNAHPNILILTQSPKINFDRLLQALKPKMVIVDASNYKSFQKKWKATCSQQKIPFHATREKGFYVVSPK</sequence>
<feature type="transmembrane region" description="Helical" evidence="6">
    <location>
        <begin position="422"/>
        <end position="447"/>
    </location>
</feature>
<organism evidence="9 10">
    <name type="scientific">Flavobacterium gilvum</name>
    <dbReference type="NCBI Taxonomy" id="1492737"/>
    <lineage>
        <taxon>Bacteria</taxon>
        <taxon>Pseudomonadati</taxon>
        <taxon>Bacteroidota</taxon>
        <taxon>Flavobacteriia</taxon>
        <taxon>Flavobacteriales</taxon>
        <taxon>Flavobacteriaceae</taxon>
        <taxon>Flavobacterium</taxon>
    </lineage>
</organism>
<dbReference type="RefSeq" id="WP_035636460.1">
    <property type="nucleotide sequence ID" value="NZ_CP017479.1"/>
</dbReference>
<feature type="transmembrane region" description="Helical" evidence="6">
    <location>
        <begin position="287"/>
        <end position="305"/>
    </location>
</feature>
<feature type="transmembrane region" description="Helical" evidence="6">
    <location>
        <begin position="459"/>
        <end position="476"/>
    </location>
</feature>
<name>A0AAC9N5I3_9FLAO</name>
<evidence type="ECO:0000259" key="8">
    <source>
        <dbReference type="Pfam" id="PF13567"/>
    </source>
</evidence>
<evidence type="ECO:0000256" key="3">
    <source>
        <dbReference type="ARBA" id="ARBA00022692"/>
    </source>
</evidence>
<keyword evidence="5 6" id="KW-0472">Membrane</keyword>
<dbReference type="KEGG" id="fgl:EM308_02055"/>
<feature type="transmembrane region" description="Helical" evidence="6">
    <location>
        <begin position="359"/>
        <end position="378"/>
    </location>
</feature>
<feature type="domain" description="ComEC/Rec2-related protein" evidence="7">
    <location>
        <begin position="234"/>
        <end position="499"/>
    </location>
</feature>
<evidence type="ECO:0000259" key="7">
    <source>
        <dbReference type="Pfam" id="PF03772"/>
    </source>
</evidence>
<keyword evidence="3 6" id="KW-0812">Transmembrane</keyword>
<dbReference type="Proteomes" id="UP000175968">
    <property type="component" value="Chromosome"/>
</dbReference>
<feature type="domain" description="DUF4131" evidence="8">
    <location>
        <begin position="30"/>
        <end position="192"/>
    </location>
</feature>
<feature type="transmembrane region" description="Helical" evidence="6">
    <location>
        <begin position="31"/>
        <end position="49"/>
    </location>
</feature>
<evidence type="ECO:0000256" key="5">
    <source>
        <dbReference type="ARBA" id="ARBA00023136"/>
    </source>
</evidence>
<dbReference type="InterPro" id="IPR004477">
    <property type="entry name" value="ComEC_N"/>
</dbReference>
<protein>
    <submittedName>
        <fullName evidence="9">Competence protein ComEC</fullName>
    </submittedName>
</protein>
<feature type="transmembrane region" description="Helical" evidence="6">
    <location>
        <begin position="7"/>
        <end position="25"/>
    </location>
</feature>
<dbReference type="Pfam" id="PF13567">
    <property type="entry name" value="DUF4131"/>
    <property type="match status" value="1"/>
</dbReference>
<feature type="transmembrane region" description="Helical" evidence="6">
    <location>
        <begin position="387"/>
        <end position="410"/>
    </location>
</feature>
<evidence type="ECO:0000256" key="1">
    <source>
        <dbReference type="ARBA" id="ARBA00004651"/>
    </source>
</evidence>
<dbReference type="InterPro" id="IPR025405">
    <property type="entry name" value="DUF4131"/>
</dbReference>
<dbReference type="PANTHER" id="PTHR30619">
    <property type="entry name" value="DNA INTERNALIZATION/COMPETENCE PROTEIN COMEC/REC2"/>
    <property type="match status" value="1"/>
</dbReference>
<gene>
    <name evidence="9" type="ORF">EM308_02055</name>
</gene>
<comment type="subcellular location">
    <subcellularLocation>
        <location evidence="1">Cell membrane</location>
        <topology evidence="1">Multi-pass membrane protein</topology>
    </subcellularLocation>
</comment>
<feature type="transmembrane region" description="Helical" evidence="6">
    <location>
        <begin position="508"/>
        <end position="525"/>
    </location>
</feature>
<keyword evidence="2" id="KW-1003">Cell membrane</keyword>
<reference evidence="9 10" key="1">
    <citation type="submission" date="2016-10" db="EMBL/GenBank/DDBJ databases">
        <title>Flavobacterium gilvum sp. nov., isolated from stream water.</title>
        <authorList>
            <person name="Shin S.-K."/>
            <person name="Cho Y.-J."/>
            <person name="Yi H."/>
        </authorList>
    </citation>
    <scope>NUCLEOTIDE SEQUENCE [LARGE SCALE GENOMIC DNA]</scope>
    <source>
        <strain evidence="9 10">EM1308</strain>
    </source>
</reference>
<dbReference type="EMBL" id="CP017479">
    <property type="protein sequence ID" value="AOW08384.1"/>
    <property type="molecule type" value="Genomic_DNA"/>
</dbReference>
<dbReference type="PANTHER" id="PTHR30619:SF1">
    <property type="entry name" value="RECOMBINATION PROTEIN 2"/>
    <property type="match status" value="1"/>
</dbReference>
<dbReference type="NCBIfam" id="TIGR00360">
    <property type="entry name" value="ComEC_N-term"/>
    <property type="match status" value="1"/>
</dbReference>
<dbReference type="GO" id="GO:0005886">
    <property type="term" value="C:plasma membrane"/>
    <property type="evidence" value="ECO:0007669"/>
    <property type="project" value="UniProtKB-SubCell"/>
</dbReference>
<proteinExistence type="predicted"/>
<feature type="transmembrane region" description="Helical" evidence="6">
    <location>
        <begin position="334"/>
        <end position="353"/>
    </location>
</feature>
<keyword evidence="4 6" id="KW-1133">Transmembrane helix</keyword>
<evidence type="ECO:0000256" key="2">
    <source>
        <dbReference type="ARBA" id="ARBA00022475"/>
    </source>
</evidence>
<feature type="transmembrane region" description="Helical" evidence="6">
    <location>
        <begin position="252"/>
        <end position="275"/>
    </location>
</feature>
<keyword evidence="10" id="KW-1185">Reference proteome</keyword>
<dbReference type="Pfam" id="PF03772">
    <property type="entry name" value="Competence"/>
    <property type="match status" value="1"/>
</dbReference>
<evidence type="ECO:0000313" key="10">
    <source>
        <dbReference type="Proteomes" id="UP000175968"/>
    </source>
</evidence>
<evidence type="ECO:0000256" key="6">
    <source>
        <dbReference type="SAM" id="Phobius"/>
    </source>
</evidence>
<dbReference type="InterPro" id="IPR052159">
    <property type="entry name" value="Competence_DNA_uptake"/>
</dbReference>
<feature type="transmembrane region" description="Helical" evidence="6">
    <location>
        <begin position="482"/>
        <end position="501"/>
    </location>
</feature>
<evidence type="ECO:0000313" key="9">
    <source>
        <dbReference type="EMBL" id="AOW08384.1"/>
    </source>
</evidence>
<evidence type="ECO:0000256" key="4">
    <source>
        <dbReference type="ARBA" id="ARBA00022989"/>
    </source>
</evidence>